<proteinExistence type="predicted"/>
<reference evidence="2" key="1">
    <citation type="submission" date="2016-10" db="EMBL/GenBank/DDBJ databases">
        <authorList>
            <person name="Varghese N."/>
            <person name="Submissions S."/>
        </authorList>
    </citation>
    <scope>NUCLEOTIDE SEQUENCE [LARGE SCALE GENOMIC DNA]</scope>
    <source>
        <strain evidence="2">DSM 3695</strain>
    </source>
</reference>
<evidence type="ECO:0008006" key="3">
    <source>
        <dbReference type="Google" id="ProtNLM"/>
    </source>
</evidence>
<accession>A0A1I0SA98</accession>
<dbReference type="AlphaFoldDB" id="A0A1I0SA98"/>
<gene>
    <name evidence="1" type="ORF">SAMN04488122_5417</name>
</gene>
<sequence length="212" mass="23926">MSSLVYRGATAGVTLRFLAAHPHITHDVAAWGASGRLQDKSRQSSLRENEFGAAYQCLFPFQQSRGLRFSLGGEISSFLQLREHQDYNNNPAYYVFNSSIGPVVKGTYEFSGRWQLSTSLFCPAASLLSVSRGTANKENDFYSSTWKSILKNTQPAFWNRYAGLGINTILYLPVGETNRLYFAWKWQYYRIGDTGDLQSAANTITVNYYFSL</sequence>
<dbReference type="Proteomes" id="UP000199310">
    <property type="component" value="Unassembled WGS sequence"/>
</dbReference>
<evidence type="ECO:0000313" key="2">
    <source>
        <dbReference type="Proteomes" id="UP000199310"/>
    </source>
</evidence>
<name>A0A1I0SA98_9BACT</name>
<dbReference type="STRING" id="29529.SAMN04488122_5417"/>
<organism evidence="1 2">
    <name type="scientific">Chitinophaga arvensicola</name>
    <dbReference type="NCBI Taxonomy" id="29529"/>
    <lineage>
        <taxon>Bacteria</taxon>
        <taxon>Pseudomonadati</taxon>
        <taxon>Bacteroidota</taxon>
        <taxon>Chitinophagia</taxon>
        <taxon>Chitinophagales</taxon>
        <taxon>Chitinophagaceae</taxon>
        <taxon>Chitinophaga</taxon>
    </lineage>
</organism>
<evidence type="ECO:0000313" key="1">
    <source>
        <dbReference type="EMBL" id="SEW53325.1"/>
    </source>
</evidence>
<keyword evidence="2" id="KW-1185">Reference proteome</keyword>
<protein>
    <recommendedName>
        <fullName evidence="3">Outer membrane protein beta-barrel domain-containing protein</fullName>
    </recommendedName>
</protein>
<dbReference type="EMBL" id="FOJG01000002">
    <property type="protein sequence ID" value="SEW53325.1"/>
    <property type="molecule type" value="Genomic_DNA"/>
</dbReference>